<dbReference type="PANTHER" id="PTHR43178">
    <property type="entry name" value="DIHYDROLIPOAMIDE ACETYLTRANSFERASE COMPONENT OF PYRUVATE DEHYDROGENASE COMPLEX"/>
    <property type="match status" value="1"/>
</dbReference>
<evidence type="ECO:0000313" key="12">
    <source>
        <dbReference type="EMBL" id="ADF50989.1"/>
    </source>
</evidence>
<dbReference type="GO" id="GO:0004742">
    <property type="term" value="F:dihydrolipoyllysine-residue acetyltransferase activity"/>
    <property type="evidence" value="ECO:0007669"/>
    <property type="project" value="UniProtKB-EC"/>
</dbReference>
<dbReference type="EC" id="2.3.1.-" evidence="9"/>
<dbReference type="InterPro" id="IPR001078">
    <property type="entry name" value="2-oxoacid_DH_actylTfrase"/>
</dbReference>
<dbReference type="Gene3D" id="2.40.50.100">
    <property type="match status" value="1"/>
</dbReference>
<dbReference type="Pfam" id="PF02817">
    <property type="entry name" value="E3_binding"/>
    <property type="match status" value="1"/>
</dbReference>
<dbReference type="KEGG" id="zpr:ZPR_0632"/>
<dbReference type="InterPro" id="IPR000089">
    <property type="entry name" value="Biotin_lipoyl"/>
</dbReference>
<keyword evidence="6 9" id="KW-0012">Acyltransferase</keyword>
<evidence type="ECO:0000256" key="2">
    <source>
        <dbReference type="ARBA" id="ARBA00007317"/>
    </source>
</evidence>
<keyword evidence="4 9" id="KW-0808">Transferase</keyword>
<dbReference type="Gene3D" id="4.10.320.10">
    <property type="entry name" value="E3-binding domain"/>
    <property type="match status" value="1"/>
</dbReference>
<dbReference type="CDD" id="cd06849">
    <property type="entry name" value="lipoyl_domain"/>
    <property type="match status" value="1"/>
</dbReference>
<evidence type="ECO:0000256" key="1">
    <source>
        <dbReference type="ARBA" id="ARBA00001938"/>
    </source>
</evidence>
<dbReference type="SUPFAM" id="SSF52777">
    <property type="entry name" value="CoA-dependent acyltransferases"/>
    <property type="match status" value="1"/>
</dbReference>
<dbReference type="RefSeq" id="WP_013070142.1">
    <property type="nucleotide sequence ID" value="NC_014041.1"/>
</dbReference>
<dbReference type="AlphaFoldDB" id="D5BFP5"/>
<dbReference type="Pfam" id="PF00364">
    <property type="entry name" value="Biotin_lipoyl"/>
    <property type="match status" value="1"/>
</dbReference>
<dbReference type="SUPFAM" id="SSF51230">
    <property type="entry name" value="Single hybrid motif"/>
    <property type="match status" value="1"/>
</dbReference>
<feature type="region of interest" description="Disordered" evidence="10">
    <location>
        <begin position="215"/>
        <end position="236"/>
    </location>
</feature>
<evidence type="ECO:0000256" key="3">
    <source>
        <dbReference type="ARBA" id="ARBA00011484"/>
    </source>
</evidence>
<dbReference type="GO" id="GO:0031405">
    <property type="term" value="F:lipoic acid binding"/>
    <property type="evidence" value="ECO:0007669"/>
    <property type="project" value="TreeGrafter"/>
</dbReference>
<protein>
    <recommendedName>
        <fullName evidence="9">Dihydrolipoamide acetyltransferase component of pyruvate dehydrogenase complex</fullName>
        <ecNumber evidence="9">2.3.1.-</ecNumber>
    </recommendedName>
</protein>
<feature type="compositionally biased region" description="Basic and acidic residues" evidence="10">
    <location>
        <begin position="149"/>
        <end position="175"/>
    </location>
</feature>
<evidence type="ECO:0000256" key="6">
    <source>
        <dbReference type="ARBA" id="ARBA00023315"/>
    </source>
</evidence>
<dbReference type="InterPro" id="IPR004167">
    <property type="entry name" value="PSBD"/>
</dbReference>
<dbReference type="GO" id="GO:0005737">
    <property type="term" value="C:cytoplasm"/>
    <property type="evidence" value="ECO:0007669"/>
    <property type="project" value="TreeGrafter"/>
</dbReference>
<sequence>MAKEIKVPQIGDGVESATVSEVLVAEGDKIEKDQSVIAVESDKASVEVPSSAAGTIKEIKISEGDEVEVGQVIILLEESDDDDDDETEEDNGEASEEEKEKENTSEEENENEDEDSGEKQSGKKKKKIKEENPEDNDEEPEEDDADENKDEKKSSKKDESEADKTSEEKENKKSGESSGESSTGAGIQASPGTRRLARELGVDLTELAEEISGRVSEKDVKEFAKKDSQKSTRSASISLPDFEKWGSVERKPLNNIRKATAKNVTASWQSVPHVFQFDEADITDIQQYLEVNQDKAEKAGGKLTITALLTKIVASALVRFPKFNASIDMENEEMILKNYVNIGIAVATEKGLLVPVIKDADKKSIIEIATELTNIAEKARDGKLSKEDMEGANFSISNLGGIGGTNFTPIVPAFQVAILGISRSAKKPVYIDDEFKPREILPLSLSYDHRLIDGADGAAFINWITQALEDPYKALLGA</sequence>
<feature type="region of interest" description="Disordered" evidence="10">
    <location>
        <begin position="76"/>
        <end position="197"/>
    </location>
</feature>
<dbReference type="InterPro" id="IPR036625">
    <property type="entry name" value="E3-bd_dom_sf"/>
</dbReference>
<feature type="compositionally biased region" description="Acidic residues" evidence="10">
    <location>
        <begin position="132"/>
        <end position="148"/>
    </location>
</feature>
<reference evidence="12 13" key="1">
    <citation type="journal article" date="2010" name="BMC Genomics">
        <title>The complete genome of Zunongwangia profunda SM-A87 reveals its adaptation to the deep-sea environment and ecological role in sedimentary organic nitrogen degradation.</title>
        <authorList>
            <person name="Qin Q.L."/>
            <person name="Zhang X.Y."/>
            <person name="Wang X.M."/>
            <person name="Liu G.M."/>
            <person name="Chen X.L."/>
            <person name="Xie B.B."/>
            <person name="Dang H.Y."/>
            <person name="Zhou B.C."/>
            <person name="Yu J."/>
            <person name="Zhang Y.Z."/>
        </authorList>
    </citation>
    <scope>NUCLEOTIDE SEQUENCE [LARGE SCALE GENOMIC DNA]</scope>
    <source>
        <strain evidence="13">DSM 18752 / CCTCC AB 206139 / SM-A87</strain>
    </source>
</reference>
<dbReference type="eggNOG" id="COG0508">
    <property type="taxonomic scope" value="Bacteria"/>
</dbReference>
<evidence type="ECO:0000313" key="13">
    <source>
        <dbReference type="Proteomes" id="UP000001654"/>
    </source>
</evidence>
<feature type="compositionally biased region" description="Acidic residues" evidence="10">
    <location>
        <begin position="105"/>
        <end position="116"/>
    </location>
</feature>
<dbReference type="HOGENOM" id="CLU_016733_10_0_10"/>
<dbReference type="PROSITE" id="PS50968">
    <property type="entry name" value="BIOTINYL_LIPOYL"/>
    <property type="match status" value="1"/>
</dbReference>
<keyword evidence="13" id="KW-1185">Reference proteome</keyword>
<evidence type="ECO:0000256" key="8">
    <source>
        <dbReference type="ARBA" id="ARBA00048370"/>
    </source>
</evidence>
<dbReference type="FunFam" id="3.30.559.10:FF:000004">
    <property type="entry name" value="Acetyltransferase component of pyruvate dehydrogenase complex"/>
    <property type="match status" value="1"/>
</dbReference>
<gene>
    <name evidence="12" type="ordered locus">ZPR_0632</name>
</gene>
<name>D5BFP5_ZUNPS</name>
<dbReference type="STRING" id="655815.ZPR_0632"/>
<dbReference type="EMBL" id="CP001650">
    <property type="protein sequence ID" value="ADF50989.1"/>
    <property type="molecule type" value="Genomic_DNA"/>
</dbReference>
<feature type="domain" description="Lipoyl-binding" evidence="11">
    <location>
        <begin position="2"/>
        <end position="77"/>
    </location>
</feature>
<dbReference type="Proteomes" id="UP000001654">
    <property type="component" value="Chromosome"/>
</dbReference>
<proteinExistence type="inferred from homology"/>
<dbReference type="InterPro" id="IPR050743">
    <property type="entry name" value="2-oxoacid_DH_E2_comp"/>
</dbReference>
<dbReference type="PROSITE" id="PS00189">
    <property type="entry name" value="LIPOYL"/>
    <property type="match status" value="1"/>
</dbReference>
<comment type="catalytic activity">
    <reaction evidence="8">
        <text>N(6)-[(R)-dihydrolipoyl]-L-lysyl-[protein] + acetyl-CoA = N(6)-[(R)-S(8)-acetyldihydrolipoyl]-L-lysyl-[protein] + CoA</text>
        <dbReference type="Rhea" id="RHEA:17017"/>
        <dbReference type="Rhea" id="RHEA-COMP:10475"/>
        <dbReference type="Rhea" id="RHEA-COMP:10478"/>
        <dbReference type="ChEBI" id="CHEBI:57287"/>
        <dbReference type="ChEBI" id="CHEBI:57288"/>
        <dbReference type="ChEBI" id="CHEBI:83100"/>
        <dbReference type="ChEBI" id="CHEBI:83111"/>
        <dbReference type="EC" id="2.3.1.12"/>
    </reaction>
</comment>
<comment type="similarity">
    <text evidence="2 9">Belongs to the 2-oxoacid dehydrogenase family.</text>
</comment>
<comment type="subunit">
    <text evidence="3">Forms a 24-polypeptide structural core with octahedral symmetry.</text>
</comment>
<evidence type="ECO:0000256" key="4">
    <source>
        <dbReference type="ARBA" id="ARBA00022679"/>
    </source>
</evidence>
<evidence type="ECO:0000259" key="11">
    <source>
        <dbReference type="PROSITE" id="PS50968"/>
    </source>
</evidence>
<keyword evidence="5 9" id="KW-0450">Lipoyl</keyword>
<dbReference type="InterPro" id="IPR023213">
    <property type="entry name" value="CAT-like_dom_sf"/>
</dbReference>
<comment type="cofactor">
    <cofactor evidence="1 9">
        <name>(R)-lipoate</name>
        <dbReference type="ChEBI" id="CHEBI:83088"/>
    </cofactor>
</comment>
<accession>D5BFP5</accession>
<feature type="compositionally biased region" description="Acidic residues" evidence="10">
    <location>
        <begin position="77"/>
        <end position="97"/>
    </location>
</feature>
<comment type="function">
    <text evidence="7">The pyruvate dehydrogenase complex catalyzes the overall conversion of pyruvate to acetyl-CoA and CO(2). It contains multiple copies of three enzymatic components: pyruvate dehydrogenase (E1), dihydrolipoamide acetyltransferase (E2) and lipoamide dehydrogenase (E3).</text>
</comment>
<evidence type="ECO:0000256" key="9">
    <source>
        <dbReference type="RuleBase" id="RU003423"/>
    </source>
</evidence>
<keyword evidence="12" id="KW-0670">Pyruvate</keyword>
<dbReference type="Gene3D" id="3.30.559.10">
    <property type="entry name" value="Chloramphenicol acetyltransferase-like domain"/>
    <property type="match status" value="1"/>
</dbReference>
<dbReference type="PANTHER" id="PTHR43178:SF2">
    <property type="entry name" value="DIHYDROLIPOYLLYSINE-RESIDUE ACETYLTRANSFERASE COMPONENT OF PYRUVATE DEHYDROGENASE COMPLEX"/>
    <property type="match status" value="1"/>
</dbReference>
<evidence type="ECO:0000256" key="5">
    <source>
        <dbReference type="ARBA" id="ARBA00022823"/>
    </source>
</evidence>
<evidence type="ECO:0000256" key="7">
    <source>
        <dbReference type="ARBA" id="ARBA00025211"/>
    </source>
</evidence>
<evidence type="ECO:0000256" key="10">
    <source>
        <dbReference type="SAM" id="MobiDB-lite"/>
    </source>
</evidence>
<dbReference type="Pfam" id="PF00198">
    <property type="entry name" value="2-oxoacid_dh"/>
    <property type="match status" value="1"/>
</dbReference>
<dbReference type="InterPro" id="IPR003016">
    <property type="entry name" value="2-oxoA_DH_lipoyl-BS"/>
</dbReference>
<dbReference type="OrthoDB" id="9805770at2"/>
<feature type="compositionally biased region" description="Basic and acidic residues" evidence="10">
    <location>
        <begin position="215"/>
        <end position="230"/>
    </location>
</feature>
<organism evidence="12 13">
    <name type="scientific">Zunongwangia profunda (strain DSM 18752 / CCTCC AB 206139 / SM-A87)</name>
    <name type="common">Wangia profunda</name>
    <dbReference type="NCBI Taxonomy" id="655815"/>
    <lineage>
        <taxon>Bacteria</taxon>
        <taxon>Pseudomonadati</taxon>
        <taxon>Bacteroidota</taxon>
        <taxon>Flavobacteriia</taxon>
        <taxon>Flavobacteriales</taxon>
        <taxon>Flavobacteriaceae</taxon>
        <taxon>Zunongwangia</taxon>
    </lineage>
</organism>
<dbReference type="InterPro" id="IPR011053">
    <property type="entry name" value="Single_hybrid_motif"/>
</dbReference>